<accession>A0ABV1AC35</accession>
<organism evidence="1 2">
    <name type="scientific">Ameca splendens</name>
    <dbReference type="NCBI Taxonomy" id="208324"/>
    <lineage>
        <taxon>Eukaryota</taxon>
        <taxon>Metazoa</taxon>
        <taxon>Chordata</taxon>
        <taxon>Craniata</taxon>
        <taxon>Vertebrata</taxon>
        <taxon>Euteleostomi</taxon>
        <taxon>Actinopterygii</taxon>
        <taxon>Neopterygii</taxon>
        <taxon>Teleostei</taxon>
        <taxon>Neoteleostei</taxon>
        <taxon>Acanthomorphata</taxon>
        <taxon>Ovalentaria</taxon>
        <taxon>Atherinomorphae</taxon>
        <taxon>Cyprinodontiformes</taxon>
        <taxon>Goodeidae</taxon>
        <taxon>Ameca</taxon>
    </lineage>
</organism>
<dbReference type="Proteomes" id="UP001469553">
    <property type="component" value="Unassembled WGS sequence"/>
</dbReference>
<gene>
    <name evidence="1" type="ORF">AMECASPLE_029466</name>
</gene>
<comment type="caution">
    <text evidence="1">The sequence shown here is derived from an EMBL/GenBank/DDBJ whole genome shotgun (WGS) entry which is preliminary data.</text>
</comment>
<protein>
    <submittedName>
        <fullName evidence="1">Uncharacterized protein</fullName>
    </submittedName>
</protein>
<evidence type="ECO:0000313" key="1">
    <source>
        <dbReference type="EMBL" id="MEQ2316118.1"/>
    </source>
</evidence>
<keyword evidence="2" id="KW-1185">Reference proteome</keyword>
<proteinExistence type="predicted"/>
<dbReference type="EMBL" id="JAHRIP010088013">
    <property type="protein sequence ID" value="MEQ2316118.1"/>
    <property type="molecule type" value="Genomic_DNA"/>
</dbReference>
<name>A0ABV1AC35_9TELE</name>
<sequence length="105" mass="11571">MTRASANQTRGYTRARVCLRAAGRVRGYHAHQVDAAGNQRAGSRAGTKPRPNYKLQSFNVFPRYGWLQNPSDVIDLPNSPVQQTASSFLITITDTPVNVLISLTK</sequence>
<reference evidence="1 2" key="1">
    <citation type="submission" date="2021-06" db="EMBL/GenBank/DDBJ databases">
        <authorList>
            <person name="Palmer J.M."/>
        </authorList>
    </citation>
    <scope>NUCLEOTIDE SEQUENCE [LARGE SCALE GENOMIC DNA]</scope>
    <source>
        <strain evidence="1 2">AS_MEX2019</strain>
        <tissue evidence="1">Muscle</tissue>
    </source>
</reference>
<evidence type="ECO:0000313" key="2">
    <source>
        <dbReference type="Proteomes" id="UP001469553"/>
    </source>
</evidence>